<comment type="caution">
    <text evidence="2">The sequence shown here is derived from an EMBL/GenBank/DDBJ whole genome shotgun (WGS) entry which is preliminary data.</text>
</comment>
<feature type="non-terminal residue" evidence="2">
    <location>
        <position position="1"/>
    </location>
</feature>
<evidence type="ECO:0000313" key="2">
    <source>
        <dbReference type="EMBL" id="CAH3175128.1"/>
    </source>
</evidence>
<accession>A0ABN8R6V2</accession>
<evidence type="ECO:0000313" key="3">
    <source>
        <dbReference type="Proteomes" id="UP001159405"/>
    </source>
</evidence>
<protein>
    <recommendedName>
        <fullName evidence="4">Recombination activating protein 1</fullName>
    </recommendedName>
</protein>
<name>A0ABN8R6V2_9CNID</name>
<evidence type="ECO:0000256" key="1">
    <source>
        <dbReference type="SAM" id="MobiDB-lite"/>
    </source>
</evidence>
<feature type="region of interest" description="Disordered" evidence="1">
    <location>
        <begin position="146"/>
        <end position="169"/>
    </location>
</feature>
<reference evidence="2 3" key="1">
    <citation type="submission" date="2022-05" db="EMBL/GenBank/DDBJ databases">
        <authorList>
            <consortium name="Genoscope - CEA"/>
            <person name="William W."/>
        </authorList>
    </citation>
    <scope>NUCLEOTIDE SEQUENCE [LARGE SCALE GENOMIC DNA]</scope>
</reference>
<proteinExistence type="predicted"/>
<dbReference type="EMBL" id="CALNXK010000197">
    <property type="protein sequence ID" value="CAH3175128.1"/>
    <property type="molecule type" value="Genomic_DNA"/>
</dbReference>
<sequence>GGYGRGNERGGKGATKEGIAELCERIRTGCRTATNKREDQRKSWYASTCSEYAQKECVGIWRSRCAERVLLKDLHHNGDAFLEDHMGFRWLEQSEEDPLVYQTGHRDDRNSPKCIIREVQIIKDGNNFCLSCLEEQRLVALLQGSVESDDSPASGGDEEEPGSKLRRTTFQSQLDLKLEGVGLEDLQPDMS</sequence>
<keyword evidence="3" id="KW-1185">Reference proteome</keyword>
<organism evidence="2 3">
    <name type="scientific">Porites lobata</name>
    <dbReference type="NCBI Taxonomy" id="104759"/>
    <lineage>
        <taxon>Eukaryota</taxon>
        <taxon>Metazoa</taxon>
        <taxon>Cnidaria</taxon>
        <taxon>Anthozoa</taxon>
        <taxon>Hexacorallia</taxon>
        <taxon>Scleractinia</taxon>
        <taxon>Fungiina</taxon>
        <taxon>Poritidae</taxon>
        <taxon>Porites</taxon>
    </lineage>
</organism>
<feature type="non-terminal residue" evidence="2">
    <location>
        <position position="191"/>
    </location>
</feature>
<evidence type="ECO:0008006" key="4">
    <source>
        <dbReference type="Google" id="ProtNLM"/>
    </source>
</evidence>
<gene>
    <name evidence="2" type="ORF">PLOB_00015677</name>
</gene>
<dbReference type="Proteomes" id="UP001159405">
    <property type="component" value="Unassembled WGS sequence"/>
</dbReference>